<feature type="chain" id="PRO_5045479378" description="Lipoprotein" evidence="2">
    <location>
        <begin position="19"/>
        <end position="468"/>
    </location>
</feature>
<gene>
    <name evidence="3" type="ORF">H8B09_28700</name>
</gene>
<evidence type="ECO:0008006" key="5">
    <source>
        <dbReference type="Google" id="ProtNLM"/>
    </source>
</evidence>
<dbReference type="RefSeq" id="WP_191207029.1">
    <property type="nucleotide sequence ID" value="NZ_JACXZA010000011.1"/>
</dbReference>
<name>A0ABR8N3J2_9BACL</name>
<evidence type="ECO:0000256" key="2">
    <source>
        <dbReference type="SAM" id="SignalP"/>
    </source>
</evidence>
<feature type="compositionally biased region" description="Polar residues" evidence="1">
    <location>
        <begin position="34"/>
        <end position="43"/>
    </location>
</feature>
<evidence type="ECO:0000313" key="4">
    <source>
        <dbReference type="Proteomes" id="UP000609346"/>
    </source>
</evidence>
<protein>
    <recommendedName>
        <fullName evidence="5">Lipoprotein</fullName>
    </recommendedName>
</protein>
<dbReference type="Proteomes" id="UP000609346">
    <property type="component" value="Unassembled WGS sequence"/>
</dbReference>
<keyword evidence="2" id="KW-0732">Signal</keyword>
<accession>A0ABR8N3J2</accession>
<dbReference type="EMBL" id="JACXZA010000011">
    <property type="protein sequence ID" value="MBD3922723.1"/>
    <property type="molecule type" value="Genomic_DNA"/>
</dbReference>
<keyword evidence="4" id="KW-1185">Reference proteome</keyword>
<dbReference type="PROSITE" id="PS51257">
    <property type="entry name" value="PROKAR_LIPOPROTEIN"/>
    <property type="match status" value="1"/>
</dbReference>
<organism evidence="3 4">
    <name type="scientific">Paenibacillus terricola</name>
    <dbReference type="NCBI Taxonomy" id="2763503"/>
    <lineage>
        <taxon>Bacteria</taxon>
        <taxon>Bacillati</taxon>
        <taxon>Bacillota</taxon>
        <taxon>Bacilli</taxon>
        <taxon>Bacillales</taxon>
        <taxon>Paenibacillaceae</taxon>
        <taxon>Paenibacillus</taxon>
    </lineage>
</organism>
<proteinExistence type="predicted"/>
<evidence type="ECO:0000256" key="1">
    <source>
        <dbReference type="SAM" id="MobiDB-lite"/>
    </source>
</evidence>
<feature type="region of interest" description="Disordered" evidence="1">
    <location>
        <begin position="23"/>
        <end position="49"/>
    </location>
</feature>
<reference evidence="3 4" key="1">
    <citation type="submission" date="2020-09" db="EMBL/GenBank/DDBJ databases">
        <title>Paenibacillus sp. strain PR3 16S rRNA gene Genome sequencing and assembly.</title>
        <authorList>
            <person name="Kim J."/>
        </authorList>
    </citation>
    <scope>NUCLEOTIDE SEQUENCE [LARGE SCALE GENOMIC DNA]</scope>
    <source>
        <strain evidence="3 4">PR3</strain>
    </source>
</reference>
<sequence>MKKWLLAIFLLSLTIGLAACQSDSSDQTREEQQEGSIPSSTEDQQAEMVNESRDEIVITDIATWTHPVKSILSGVPFELHKVILTNESTYPKFYVQYPDVEALKTSQDLPDKLLAIAKENGYWDYELVNEQGKLTIEVKIDKKAKRIKSILVNGEPYSVPDAVNQDAGSSADGEAKVPESIVVPKKYAAFVEEHSLGSLDDVNFFKTVDLNGDGIEEAVIAFSDVYKIYVLGENNSEVKQLGDSLQSAYGVYNIRFIHLQDRPEPVIAFGLSNGGGLDGFWLIGLQGEKLEEISYSASATGAGVDELIDADQDGKYDGYVQERYSYDVMYYHVLRTFELRNHEFVQTRTSVDLGKYPAEARDVIAQYITLHVLDDGYSPELTQRLAELCPSCTEDQLLRFEHQWKTFKDFDTFSLHELLMDNESMIEQVDPKMNVKTIILTESMDNGIDGKLTVRLEKTKDRWVIIDF</sequence>
<feature type="signal peptide" evidence="2">
    <location>
        <begin position="1"/>
        <end position="18"/>
    </location>
</feature>
<comment type="caution">
    <text evidence="3">The sequence shown here is derived from an EMBL/GenBank/DDBJ whole genome shotgun (WGS) entry which is preliminary data.</text>
</comment>
<evidence type="ECO:0000313" key="3">
    <source>
        <dbReference type="EMBL" id="MBD3922723.1"/>
    </source>
</evidence>